<organism evidence="2 3">
    <name type="scientific">Actinoplanes palleronii</name>
    <dbReference type="NCBI Taxonomy" id="113570"/>
    <lineage>
        <taxon>Bacteria</taxon>
        <taxon>Bacillati</taxon>
        <taxon>Actinomycetota</taxon>
        <taxon>Actinomycetes</taxon>
        <taxon>Micromonosporales</taxon>
        <taxon>Micromonosporaceae</taxon>
        <taxon>Actinoplanes</taxon>
    </lineage>
</organism>
<feature type="domain" description="Glyoxalase-like" evidence="1">
    <location>
        <begin position="8"/>
        <end position="136"/>
    </location>
</feature>
<protein>
    <submittedName>
        <fullName evidence="2">Glyoxalase</fullName>
    </submittedName>
</protein>
<evidence type="ECO:0000313" key="3">
    <source>
        <dbReference type="Proteomes" id="UP000624709"/>
    </source>
</evidence>
<dbReference type="InterPro" id="IPR029068">
    <property type="entry name" value="Glyas_Bleomycin-R_OHBP_Dase"/>
</dbReference>
<reference evidence="2 3" key="1">
    <citation type="submission" date="2021-01" db="EMBL/GenBank/DDBJ databases">
        <title>Whole genome shotgun sequence of Actinoplanes palleronii NBRC 14916.</title>
        <authorList>
            <person name="Komaki H."/>
            <person name="Tamura T."/>
        </authorList>
    </citation>
    <scope>NUCLEOTIDE SEQUENCE [LARGE SCALE GENOMIC DNA]</scope>
    <source>
        <strain evidence="2 3">NBRC 14916</strain>
    </source>
</reference>
<dbReference type="Gene3D" id="3.10.180.10">
    <property type="entry name" value="2,3-Dihydroxybiphenyl 1,2-Dioxygenase, domain 1"/>
    <property type="match status" value="1"/>
</dbReference>
<keyword evidence="3" id="KW-1185">Reference proteome</keyword>
<accession>A0ABQ4BCP9</accession>
<proteinExistence type="predicted"/>
<evidence type="ECO:0000313" key="2">
    <source>
        <dbReference type="EMBL" id="GIE68458.1"/>
    </source>
</evidence>
<dbReference type="InterPro" id="IPR041581">
    <property type="entry name" value="Glyoxalase_6"/>
</dbReference>
<dbReference type="EMBL" id="BOMS01000063">
    <property type="protein sequence ID" value="GIE68458.1"/>
    <property type="molecule type" value="Genomic_DNA"/>
</dbReference>
<sequence>MVVLRVDLTFDCVRAEELAGFWKVALGYVDEPPPAPFTTRAAWAASFGEPAEDEGGGAWLHDPDGAGPRLSFLEVPEPKVAKNRLHLDVRVGKHGEPWPRILAKAEELRAAGGRVLATYDGHHVTMADPEGNEFCVAA</sequence>
<evidence type="ECO:0000259" key="1">
    <source>
        <dbReference type="Pfam" id="PF18029"/>
    </source>
</evidence>
<dbReference type="PANTHER" id="PTHR35908">
    <property type="entry name" value="HYPOTHETICAL FUSION PROTEIN"/>
    <property type="match status" value="1"/>
</dbReference>
<gene>
    <name evidence="2" type="ORF">Apa02nite_045660</name>
</gene>
<comment type="caution">
    <text evidence="2">The sequence shown here is derived from an EMBL/GenBank/DDBJ whole genome shotgun (WGS) entry which is preliminary data.</text>
</comment>
<dbReference type="Pfam" id="PF18029">
    <property type="entry name" value="Glyoxalase_6"/>
    <property type="match status" value="1"/>
</dbReference>
<dbReference type="SUPFAM" id="SSF54593">
    <property type="entry name" value="Glyoxalase/Bleomycin resistance protein/Dihydroxybiphenyl dioxygenase"/>
    <property type="match status" value="1"/>
</dbReference>
<name>A0ABQ4BCP9_9ACTN</name>
<dbReference type="PANTHER" id="PTHR35908:SF1">
    <property type="entry name" value="CONSERVED PROTEIN"/>
    <property type="match status" value="1"/>
</dbReference>
<dbReference type="Proteomes" id="UP000624709">
    <property type="component" value="Unassembled WGS sequence"/>
</dbReference>